<evidence type="ECO:0000259" key="7">
    <source>
        <dbReference type="PROSITE" id="PS50192"/>
    </source>
</evidence>
<dbReference type="GO" id="GO:0000149">
    <property type="term" value="F:SNARE binding"/>
    <property type="evidence" value="ECO:0007669"/>
    <property type="project" value="TreeGrafter"/>
</dbReference>
<evidence type="ECO:0000256" key="3">
    <source>
        <dbReference type="ARBA" id="ARBA00022448"/>
    </source>
</evidence>
<evidence type="ECO:0000256" key="6">
    <source>
        <dbReference type="SAM" id="Phobius"/>
    </source>
</evidence>
<dbReference type="Gene3D" id="1.20.5.110">
    <property type="match status" value="1"/>
</dbReference>
<gene>
    <name evidence="8" type="primary">KN</name>
    <name evidence="8" type="ORF">MA16_Dca016447</name>
</gene>
<dbReference type="FunFam" id="1.20.5.110:FF:000008">
    <property type="entry name" value="Syntaxin 132"/>
    <property type="match status" value="1"/>
</dbReference>
<comment type="similarity">
    <text evidence="2 5">Belongs to the syntaxin family.</text>
</comment>
<sequence length="312" mass="35529">MNNLMTRSFLSYADLKKEAMKDLESGGGDENQVEIQMSKPEESLRIFFEEAELVEEEMTYIRELLALLKAANEESKSAHKPDVSRAVRDRINSHILEVLKTARRIRGQLEGMDRSNAANRRLSDCREGTAIDRTRTLATNGLRKKLKELMTDFQSLRQKMMADYREEVERRYFTLTGEVPPEEVVEKIISEGKSEELLKTAICSSGRGMITEALSEIQDRHDAAKVVEKSLLELHQLFLDMAVIVEVQGEKLDNIEHHVSNASHYIKGGTKELNHAKIYQRSSRKWFCLAILLLLVLVLLIVIPIATSLSKS</sequence>
<accession>A0A2I0VYM2</accession>
<dbReference type="SUPFAM" id="SSF47661">
    <property type="entry name" value="t-snare proteins"/>
    <property type="match status" value="1"/>
</dbReference>
<dbReference type="InterPro" id="IPR000727">
    <property type="entry name" value="T_SNARE_dom"/>
</dbReference>
<keyword evidence="4" id="KW-0653">Protein transport</keyword>
<keyword evidence="6" id="KW-1133">Transmembrane helix</keyword>
<organism evidence="8 9">
    <name type="scientific">Dendrobium catenatum</name>
    <dbReference type="NCBI Taxonomy" id="906689"/>
    <lineage>
        <taxon>Eukaryota</taxon>
        <taxon>Viridiplantae</taxon>
        <taxon>Streptophyta</taxon>
        <taxon>Embryophyta</taxon>
        <taxon>Tracheophyta</taxon>
        <taxon>Spermatophyta</taxon>
        <taxon>Magnoliopsida</taxon>
        <taxon>Liliopsida</taxon>
        <taxon>Asparagales</taxon>
        <taxon>Orchidaceae</taxon>
        <taxon>Epidendroideae</taxon>
        <taxon>Malaxideae</taxon>
        <taxon>Dendrobiinae</taxon>
        <taxon>Dendrobium</taxon>
    </lineage>
</organism>
<dbReference type="InterPro" id="IPR010989">
    <property type="entry name" value="SNARE"/>
</dbReference>
<dbReference type="InterPro" id="IPR006012">
    <property type="entry name" value="Syntaxin/epimorphin_CS"/>
</dbReference>
<dbReference type="PANTHER" id="PTHR19957:SF251">
    <property type="entry name" value="SYNTAXIN-RELATED PROTEIN KNOLLE"/>
    <property type="match status" value="1"/>
</dbReference>
<dbReference type="GO" id="GO:0048278">
    <property type="term" value="P:vesicle docking"/>
    <property type="evidence" value="ECO:0007669"/>
    <property type="project" value="TreeGrafter"/>
</dbReference>
<dbReference type="GO" id="GO:0031201">
    <property type="term" value="C:SNARE complex"/>
    <property type="evidence" value="ECO:0007669"/>
    <property type="project" value="TreeGrafter"/>
</dbReference>
<dbReference type="SMART" id="SM00397">
    <property type="entry name" value="t_SNARE"/>
    <property type="match status" value="1"/>
</dbReference>
<dbReference type="InterPro" id="IPR006011">
    <property type="entry name" value="Syntaxin_N"/>
</dbReference>
<dbReference type="InterPro" id="IPR045242">
    <property type="entry name" value="Syntaxin"/>
</dbReference>
<evidence type="ECO:0000256" key="4">
    <source>
        <dbReference type="ARBA" id="ARBA00022927"/>
    </source>
</evidence>
<dbReference type="GO" id="GO:0005886">
    <property type="term" value="C:plasma membrane"/>
    <property type="evidence" value="ECO:0007669"/>
    <property type="project" value="UniProtKB-SubCell"/>
</dbReference>
<protein>
    <submittedName>
        <fullName evidence="8">Syntaxin-related protein KNOLLE</fullName>
    </submittedName>
</protein>
<reference evidence="8 9" key="1">
    <citation type="journal article" date="2016" name="Sci. Rep.">
        <title>The Dendrobium catenatum Lindl. genome sequence provides insights into polysaccharide synthase, floral development and adaptive evolution.</title>
        <authorList>
            <person name="Zhang G.Q."/>
            <person name="Xu Q."/>
            <person name="Bian C."/>
            <person name="Tsai W.C."/>
            <person name="Yeh C.M."/>
            <person name="Liu K.W."/>
            <person name="Yoshida K."/>
            <person name="Zhang L.S."/>
            <person name="Chang S.B."/>
            <person name="Chen F."/>
            <person name="Shi Y."/>
            <person name="Su Y.Y."/>
            <person name="Zhang Y.Q."/>
            <person name="Chen L.J."/>
            <person name="Yin Y."/>
            <person name="Lin M."/>
            <person name="Huang H."/>
            <person name="Deng H."/>
            <person name="Wang Z.W."/>
            <person name="Zhu S.L."/>
            <person name="Zhao X."/>
            <person name="Deng C."/>
            <person name="Niu S.C."/>
            <person name="Huang J."/>
            <person name="Wang M."/>
            <person name="Liu G.H."/>
            <person name="Yang H.J."/>
            <person name="Xiao X.J."/>
            <person name="Hsiao Y.Y."/>
            <person name="Wu W.L."/>
            <person name="Chen Y.Y."/>
            <person name="Mitsuda N."/>
            <person name="Ohme-Takagi M."/>
            <person name="Luo Y.B."/>
            <person name="Van de Peer Y."/>
            <person name="Liu Z.J."/>
        </authorList>
    </citation>
    <scope>NUCLEOTIDE SEQUENCE [LARGE SCALE GENOMIC DNA]</scope>
    <source>
        <tissue evidence="8">The whole plant</tissue>
    </source>
</reference>
<keyword evidence="6" id="KW-0472">Membrane</keyword>
<evidence type="ECO:0000313" key="8">
    <source>
        <dbReference type="EMBL" id="PKU68515.1"/>
    </source>
</evidence>
<dbReference type="EMBL" id="KZ503084">
    <property type="protein sequence ID" value="PKU68515.1"/>
    <property type="molecule type" value="Genomic_DNA"/>
</dbReference>
<dbReference type="SMART" id="SM00503">
    <property type="entry name" value="SynN"/>
    <property type="match status" value="1"/>
</dbReference>
<evidence type="ECO:0000256" key="5">
    <source>
        <dbReference type="RuleBase" id="RU003858"/>
    </source>
</evidence>
<dbReference type="STRING" id="906689.A0A2I0VYM2"/>
<dbReference type="GO" id="GO:0006886">
    <property type="term" value="P:intracellular protein transport"/>
    <property type="evidence" value="ECO:0007669"/>
    <property type="project" value="InterPro"/>
</dbReference>
<dbReference type="GO" id="GO:0012505">
    <property type="term" value="C:endomembrane system"/>
    <property type="evidence" value="ECO:0007669"/>
    <property type="project" value="TreeGrafter"/>
</dbReference>
<dbReference type="Pfam" id="PF05739">
    <property type="entry name" value="SNARE"/>
    <property type="match status" value="1"/>
</dbReference>
<dbReference type="CDD" id="cd00179">
    <property type="entry name" value="SynN"/>
    <property type="match status" value="1"/>
</dbReference>
<dbReference type="PROSITE" id="PS00914">
    <property type="entry name" value="SYNTAXIN"/>
    <property type="match status" value="1"/>
</dbReference>
<evidence type="ECO:0000256" key="1">
    <source>
        <dbReference type="ARBA" id="ARBA00004521"/>
    </source>
</evidence>
<dbReference type="FunFam" id="1.20.58.70:FF:000003">
    <property type="entry name" value="Qa-SNARE, Sso1/Syntaxin1-type, SYP12A-group"/>
    <property type="match status" value="1"/>
</dbReference>
<keyword evidence="6" id="KW-0812">Transmembrane</keyword>
<dbReference type="Proteomes" id="UP000233837">
    <property type="component" value="Unassembled WGS sequence"/>
</dbReference>
<feature type="transmembrane region" description="Helical" evidence="6">
    <location>
        <begin position="286"/>
        <end position="306"/>
    </location>
</feature>
<dbReference type="Gene3D" id="1.20.58.70">
    <property type="match status" value="1"/>
</dbReference>
<reference evidence="8 9" key="2">
    <citation type="journal article" date="2017" name="Nature">
        <title>The Apostasia genome and the evolution of orchids.</title>
        <authorList>
            <person name="Zhang G.Q."/>
            <person name="Liu K.W."/>
            <person name="Li Z."/>
            <person name="Lohaus R."/>
            <person name="Hsiao Y.Y."/>
            <person name="Niu S.C."/>
            <person name="Wang J.Y."/>
            <person name="Lin Y.C."/>
            <person name="Xu Q."/>
            <person name="Chen L.J."/>
            <person name="Yoshida K."/>
            <person name="Fujiwara S."/>
            <person name="Wang Z.W."/>
            <person name="Zhang Y.Q."/>
            <person name="Mitsuda N."/>
            <person name="Wang M."/>
            <person name="Liu G.H."/>
            <person name="Pecoraro L."/>
            <person name="Huang H.X."/>
            <person name="Xiao X.J."/>
            <person name="Lin M."/>
            <person name="Wu X.Y."/>
            <person name="Wu W.L."/>
            <person name="Chen Y.Y."/>
            <person name="Chang S.B."/>
            <person name="Sakamoto S."/>
            <person name="Ohme-Takagi M."/>
            <person name="Yagi M."/>
            <person name="Zeng S.J."/>
            <person name="Shen C.Y."/>
            <person name="Yeh C.M."/>
            <person name="Luo Y.B."/>
            <person name="Tsai W.C."/>
            <person name="Van de Peer Y."/>
            <person name="Liu Z.J."/>
        </authorList>
    </citation>
    <scope>NUCLEOTIDE SEQUENCE [LARGE SCALE GENOMIC DNA]</scope>
    <source>
        <tissue evidence="8">The whole plant</tissue>
    </source>
</reference>
<dbReference type="GO" id="GO:0006887">
    <property type="term" value="P:exocytosis"/>
    <property type="evidence" value="ECO:0007669"/>
    <property type="project" value="TreeGrafter"/>
</dbReference>
<dbReference type="Pfam" id="PF00804">
    <property type="entry name" value="Syntaxin"/>
    <property type="match status" value="1"/>
</dbReference>
<dbReference type="GO" id="GO:0006906">
    <property type="term" value="P:vesicle fusion"/>
    <property type="evidence" value="ECO:0007669"/>
    <property type="project" value="TreeGrafter"/>
</dbReference>
<dbReference type="OrthoDB" id="10255013at2759"/>
<evidence type="ECO:0000313" key="9">
    <source>
        <dbReference type="Proteomes" id="UP000233837"/>
    </source>
</evidence>
<dbReference type="CDD" id="cd15848">
    <property type="entry name" value="SNARE_syntaxin1-like"/>
    <property type="match status" value="1"/>
</dbReference>
<feature type="domain" description="T-SNARE coiled-coil homology" evidence="7">
    <location>
        <begin position="214"/>
        <end position="276"/>
    </location>
</feature>
<dbReference type="AlphaFoldDB" id="A0A2I0VYM2"/>
<keyword evidence="9" id="KW-1185">Reference proteome</keyword>
<dbReference type="GO" id="GO:0005484">
    <property type="term" value="F:SNAP receptor activity"/>
    <property type="evidence" value="ECO:0007669"/>
    <property type="project" value="InterPro"/>
</dbReference>
<proteinExistence type="inferred from homology"/>
<keyword evidence="3" id="KW-0813">Transport</keyword>
<name>A0A2I0VYM2_9ASPA</name>
<evidence type="ECO:0000256" key="2">
    <source>
        <dbReference type="ARBA" id="ARBA00009063"/>
    </source>
</evidence>
<dbReference type="PANTHER" id="PTHR19957">
    <property type="entry name" value="SYNTAXIN"/>
    <property type="match status" value="1"/>
</dbReference>
<comment type="subcellular location">
    <subcellularLocation>
        <location evidence="1">Cell membrane</location>
        <topology evidence="1">Single-pass type IV membrane protein</topology>
    </subcellularLocation>
</comment>
<dbReference type="PROSITE" id="PS50192">
    <property type="entry name" value="T_SNARE"/>
    <property type="match status" value="1"/>
</dbReference>